<protein>
    <submittedName>
        <fullName evidence="1">Uncharacterized protein</fullName>
    </submittedName>
</protein>
<dbReference type="AlphaFoldDB" id="A0A1G2HRI3"/>
<name>A0A1G2HRI3_9BACT</name>
<proteinExistence type="predicted"/>
<dbReference type="Proteomes" id="UP000178774">
    <property type="component" value="Unassembled WGS sequence"/>
</dbReference>
<organism evidence="1 2">
    <name type="scientific">Candidatus Staskawiczbacteria bacterium RIFCSPHIGHO2_01_FULL_41_41</name>
    <dbReference type="NCBI Taxonomy" id="1802203"/>
    <lineage>
        <taxon>Bacteria</taxon>
        <taxon>Candidatus Staskawicziibacteriota</taxon>
    </lineage>
</organism>
<gene>
    <name evidence="1" type="ORF">A2822_00805</name>
</gene>
<sequence>MTIELVLPGYKVEFPNQVYSRSYTGDNTATHKDGSAVKLTDVLILGRYTQPSEGDVVEFLQKKAREVGGSPVLVGPRGERLSSGKSIVEEAIEGLPSQVQADLRSGDQGLYGFIKKHTPAYPLKEGEAQAQYLTFDYGILPTEVIETNQNAGKIESATWYRGAFVHDQLRAAGLGLQWQIKLLYAGGLPSKEEMDVLLKHGTTDSTTFTISRKPYDVDEVRTILGTIHATLDNTDNFAELRDGSTEALQAVGLVPIMKLHETLERQMRAQQEAQATLKGARQAVPSGLIKP</sequence>
<comment type="caution">
    <text evidence="1">The sequence shown here is derived from an EMBL/GenBank/DDBJ whole genome shotgun (WGS) entry which is preliminary data.</text>
</comment>
<reference evidence="1 2" key="1">
    <citation type="journal article" date="2016" name="Nat. Commun.">
        <title>Thousands of microbial genomes shed light on interconnected biogeochemical processes in an aquifer system.</title>
        <authorList>
            <person name="Anantharaman K."/>
            <person name="Brown C.T."/>
            <person name="Hug L.A."/>
            <person name="Sharon I."/>
            <person name="Castelle C.J."/>
            <person name="Probst A.J."/>
            <person name="Thomas B.C."/>
            <person name="Singh A."/>
            <person name="Wilkins M.J."/>
            <person name="Karaoz U."/>
            <person name="Brodie E.L."/>
            <person name="Williams K.H."/>
            <person name="Hubbard S.S."/>
            <person name="Banfield J.F."/>
        </authorList>
    </citation>
    <scope>NUCLEOTIDE SEQUENCE [LARGE SCALE GENOMIC DNA]</scope>
</reference>
<accession>A0A1G2HRI3</accession>
<dbReference type="EMBL" id="MHOP01000027">
    <property type="protein sequence ID" value="OGZ65156.1"/>
    <property type="molecule type" value="Genomic_DNA"/>
</dbReference>
<evidence type="ECO:0000313" key="2">
    <source>
        <dbReference type="Proteomes" id="UP000178774"/>
    </source>
</evidence>
<evidence type="ECO:0000313" key="1">
    <source>
        <dbReference type="EMBL" id="OGZ65156.1"/>
    </source>
</evidence>